<protein>
    <submittedName>
        <fullName evidence="1">Alpha/beta-hydrolase</fullName>
    </submittedName>
</protein>
<dbReference type="EMBL" id="MU393486">
    <property type="protein sequence ID" value="KAI4864467.1"/>
    <property type="molecule type" value="Genomic_DNA"/>
</dbReference>
<accession>A0ACB9YZM7</accession>
<name>A0ACB9YZM7_9PEZI</name>
<reference evidence="1 2" key="1">
    <citation type="journal article" date="2022" name="New Phytol.">
        <title>Ecological generalism drives hyperdiversity of secondary metabolite gene clusters in xylarialean endophytes.</title>
        <authorList>
            <person name="Franco M.E.E."/>
            <person name="Wisecaver J.H."/>
            <person name="Arnold A.E."/>
            <person name="Ju Y.M."/>
            <person name="Slot J.C."/>
            <person name="Ahrendt S."/>
            <person name="Moore L.P."/>
            <person name="Eastman K.E."/>
            <person name="Scott K."/>
            <person name="Konkel Z."/>
            <person name="Mondo S.J."/>
            <person name="Kuo A."/>
            <person name="Hayes R.D."/>
            <person name="Haridas S."/>
            <person name="Andreopoulos B."/>
            <person name="Riley R."/>
            <person name="LaButti K."/>
            <person name="Pangilinan J."/>
            <person name="Lipzen A."/>
            <person name="Amirebrahimi M."/>
            <person name="Yan J."/>
            <person name="Adam C."/>
            <person name="Keymanesh K."/>
            <person name="Ng V."/>
            <person name="Louie K."/>
            <person name="Northen T."/>
            <person name="Drula E."/>
            <person name="Henrissat B."/>
            <person name="Hsieh H.M."/>
            <person name="Youens-Clark K."/>
            <person name="Lutzoni F."/>
            <person name="Miadlikowska J."/>
            <person name="Eastwood D.C."/>
            <person name="Hamelin R.C."/>
            <person name="Grigoriev I.V."/>
            <person name="U'Ren J.M."/>
        </authorList>
    </citation>
    <scope>NUCLEOTIDE SEQUENCE [LARGE SCALE GENOMIC DNA]</scope>
    <source>
        <strain evidence="1 2">CBS 119005</strain>
    </source>
</reference>
<organism evidence="1 2">
    <name type="scientific">Hypoxylon rubiginosum</name>
    <dbReference type="NCBI Taxonomy" id="110542"/>
    <lineage>
        <taxon>Eukaryota</taxon>
        <taxon>Fungi</taxon>
        <taxon>Dikarya</taxon>
        <taxon>Ascomycota</taxon>
        <taxon>Pezizomycotina</taxon>
        <taxon>Sordariomycetes</taxon>
        <taxon>Xylariomycetidae</taxon>
        <taxon>Xylariales</taxon>
        <taxon>Hypoxylaceae</taxon>
        <taxon>Hypoxylon</taxon>
    </lineage>
</organism>
<keyword evidence="2" id="KW-1185">Reference proteome</keyword>
<gene>
    <name evidence="1" type="ORF">F4820DRAFT_423634</name>
</gene>
<evidence type="ECO:0000313" key="1">
    <source>
        <dbReference type="EMBL" id="KAI4864467.1"/>
    </source>
</evidence>
<proteinExistence type="predicted"/>
<comment type="caution">
    <text evidence="1">The sequence shown here is derived from an EMBL/GenBank/DDBJ whole genome shotgun (WGS) entry which is preliminary data.</text>
</comment>
<sequence length="367" mass="40782">MVSLPLPQPFKGIYVFYFMFKLPLQIASLLVYYLPTSLRPMPQWKLRTCVAASFLRSFFDYIEITGDQGAKLPTREKAKDRLALVQPGEAELYSGILASPTIKPAPLIGLWDPNATAQPTADKHRVVLHFPGGGFTYAYDPYESSQGVSQIMKHMRGYRTLFAQNRLATVPNGRFPAAIQDALTFYNHVLRSGVEPQDIVLLGDSAGGNLVMALLRYLETSHKLPLPGAAMLWSPWVNITEDVPRQYAGSRNLGVDYVTTSVLQVGAQKYIPEGGITTDIAPFLSPLQYPFKTNIPIFVHAGTAEVFYDEVQRFVDAMSEIEGNRVKFHPTEFAPHDILLSHALVGFTEQAEVAMKDAADYLHLVST</sequence>
<dbReference type="Proteomes" id="UP001497700">
    <property type="component" value="Unassembled WGS sequence"/>
</dbReference>
<evidence type="ECO:0000313" key="2">
    <source>
        <dbReference type="Proteomes" id="UP001497700"/>
    </source>
</evidence>